<evidence type="ECO:0000256" key="5">
    <source>
        <dbReference type="ARBA" id="ARBA00022516"/>
    </source>
</evidence>
<evidence type="ECO:0000256" key="7">
    <source>
        <dbReference type="ARBA" id="ARBA00022767"/>
    </source>
</evidence>
<dbReference type="PROSITE" id="PS00081">
    <property type="entry name" value="LIPOXYGENASE_2"/>
    <property type="match status" value="1"/>
</dbReference>
<accession>A0A2P6R730</accession>
<dbReference type="AlphaFoldDB" id="A0A2P6R730"/>
<dbReference type="InterPro" id="IPR001024">
    <property type="entry name" value="PLAT/LH2_dom"/>
</dbReference>
<evidence type="ECO:0000256" key="13">
    <source>
        <dbReference type="ARBA" id="ARBA00023160"/>
    </source>
</evidence>
<dbReference type="SMART" id="SM00308">
    <property type="entry name" value="LH2"/>
    <property type="match status" value="1"/>
</dbReference>
<dbReference type="GO" id="GO:0034440">
    <property type="term" value="P:lipid oxidation"/>
    <property type="evidence" value="ECO:0007669"/>
    <property type="project" value="InterPro"/>
</dbReference>
<proteinExistence type="inferred from homology"/>
<comment type="caution">
    <text evidence="14">Lacks conserved residue(s) required for the propagation of feature annotation.</text>
</comment>
<evidence type="ECO:0000313" key="21">
    <source>
        <dbReference type="Proteomes" id="UP000238479"/>
    </source>
</evidence>
<feature type="domain" description="Lipoxygenase" evidence="19">
    <location>
        <begin position="228"/>
        <end position="927"/>
    </location>
</feature>
<comment type="similarity">
    <text evidence="3 15">Belongs to the lipoxygenase family.</text>
</comment>
<dbReference type="InterPro" id="IPR020834">
    <property type="entry name" value="LipOase_CS"/>
</dbReference>
<dbReference type="Pfam" id="PF00305">
    <property type="entry name" value="Lipoxygenase"/>
    <property type="match status" value="1"/>
</dbReference>
<comment type="function">
    <text evidence="16">Plant lipoxygenase may be involved in a number of diverse aspects of plant physiology including growth and development, pest resistance, and senescence or responses to wounding.</text>
</comment>
<feature type="domain" description="PLAT" evidence="18">
    <location>
        <begin position="95"/>
        <end position="225"/>
    </location>
</feature>
<comment type="subcellular location">
    <subcellularLocation>
        <location evidence="2">Cytoplasm</location>
    </subcellularLocation>
</comment>
<dbReference type="InterPro" id="IPR001246">
    <property type="entry name" value="LipOase_plant"/>
</dbReference>
<comment type="pathway">
    <text evidence="16">Lipid metabolism; oxylipin biosynthesis.</text>
</comment>
<feature type="region of interest" description="Disordered" evidence="17">
    <location>
        <begin position="294"/>
        <end position="314"/>
    </location>
</feature>
<evidence type="ECO:0000313" key="20">
    <source>
        <dbReference type="EMBL" id="PRQ42209.1"/>
    </source>
</evidence>
<comment type="caution">
    <text evidence="20">The sequence shown here is derived from an EMBL/GenBank/DDBJ whole genome shotgun (WGS) entry which is preliminary data.</text>
</comment>
<dbReference type="SUPFAM" id="SSF48484">
    <property type="entry name" value="Lipoxigenase"/>
    <property type="match status" value="1"/>
</dbReference>
<evidence type="ECO:0000256" key="11">
    <source>
        <dbReference type="ARBA" id="ARBA00023004"/>
    </source>
</evidence>
<dbReference type="InterPro" id="IPR027433">
    <property type="entry name" value="Lipoxygenase_dom_3"/>
</dbReference>
<dbReference type="InterPro" id="IPR036392">
    <property type="entry name" value="PLAT/LH2_dom_sf"/>
</dbReference>
<dbReference type="Gene3D" id="3.10.450.60">
    <property type="match status" value="1"/>
</dbReference>
<dbReference type="CDD" id="cd01751">
    <property type="entry name" value="PLAT_LH2"/>
    <property type="match status" value="1"/>
</dbReference>
<evidence type="ECO:0000256" key="15">
    <source>
        <dbReference type="RuleBase" id="RU003974"/>
    </source>
</evidence>
<dbReference type="PROSITE" id="PS00711">
    <property type="entry name" value="LIPOXYGENASE_1"/>
    <property type="match status" value="1"/>
</dbReference>
<gene>
    <name evidence="20" type="ORF">RchiOBHm_Chr3g0455121</name>
</gene>
<protein>
    <recommendedName>
        <fullName evidence="16">Lipoxygenase</fullName>
        <ecNumber evidence="16">1.13.11.-</ecNumber>
    </recommendedName>
</protein>
<dbReference type="GO" id="GO:0031408">
    <property type="term" value="P:oxylipin biosynthetic process"/>
    <property type="evidence" value="ECO:0007669"/>
    <property type="project" value="UniProtKB-UniRule"/>
</dbReference>
<dbReference type="STRING" id="74649.A0A2P6R730"/>
<organism evidence="20 21">
    <name type="scientific">Rosa chinensis</name>
    <name type="common">China rose</name>
    <dbReference type="NCBI Taxonomy" id="74649"/>
    <lineage>
        <taxon>Eukaryota</taxon>
        <taxon>Viridiplantae</taxon>
        <taxon>Streptophyta</taxon>
        <taxon>Embryophyta</taxon>
        <taxon>Tracheophyta</taxon>
        <taxon>Spermatophyta</taxon>
        <taxon>Magnoliopsida</taxon>
        <taxon>eudicotyledons</taxon>
        <taxon>Gunneridae</taxon>
        <taxon>Pentapetalae</taxon>
        <taxon>rosids</taxon>
        <taxon>fabids</taxon>
        <taxon>Rosales</taxon>
        <taxon>Rosaceae</taxon>
        <taxon>Rosoideae</taxon>
        <taxon>Rosoideae incertae sedis</taxon>
        <taxon>Rosa</taxon>
    </lineage>
</organism>
<keyword evidence="12" id="KW-0443">Lipid metabolism</keyword>
<evidence type="ECO:0000259" key="18">
    <source>
        <dbReference type="PROSITE" id="PS50095"/>
    </source>
</evidence>
<reference evidence="20 21" key="1">
    <citation type="journal article" date="2018" name="Nat. Genet.">
        <title>The Rosa genome provides new insights in the design of modern roses.</title>
        <authorList>
            <person name="Bendahmane M."/>
        </authorList>
    </citation>
    <scope>NUCLEOTIDE SEQUENCE [LARGE SCALE GENOMIC DNA]</scope>
    <source>
        <strain evidence="21">cv. Old Blush</strain>
    </source>
</reference>
<evidence type="ECO:0000256" key="1">
    <source>
        <dbReference type="ARBA" id="ARBA00001962"/>
    </source>
</evidence>
<keyword evidence="6 15" id="KW-0479">Metal-binding</keyword>
<evidence type="ECO:0000256" key="9">
    <source>
        <dbReference type="ARBA" id="ARBA00022964"/>
    </source>
</evidence>
<dbReference type="Gramene" id="PRQ42209">
    <property type="protein sequence ID" value="PRQ42209"/>
    <property type="gene ID" value="RchiOBHm_Chr3g0455121"/>
</dbReference>
<sequence length="927" mass="104342">MLHFKCHHTPPLNLIRTKPPPPSPCGAARLSSAVAVNSRPLALLFRSAGSLFMANVRRSRPLTVSAAKSSQSTTTIDPPSDDTKIKGTVVLMKKNLLELNDLTASVTDRVHELFGKSVSLRLISAVNTGPGNGNQGKIGKPAYLENWITKFTPLTAEECAFEVNFDWDEKIGVPGAFIIRNEHGSEFYLKSLTLGNVPGEGKVHFDCNSWVYPAHKYKKDRVFFTNKTYLSSETPVGLKKFREEELVTLRGDGVEKGKLQTWDRVYDYATYNDLGSPDKGEKYARPILGGSTKFPYPRRGRTGRPATKKDPNSESPLPLIESLFIYVPRDERFGHLKMSDLIAYALKSISQILKPDELATLLGHQKEFNSLEDVLKLYEGGLELPNGLLKFVRSTTPAETVKELFRTDGEGLLKFPVPQVIKEDKSAWRTDEEFAREMLAGLNPVSIRRLQEFPPASKLDQSVYGDQTSKITKEHIADKLDGLSIDEAINKNKLFILDHHDSLMPYLERINLTDLVKGYASRTLLFLTNDGTLKPIAIELSLPHPGGVGCTSEVYTPSSQGVESHIWQLAKAYVAINDSGYHQLVSHWLRTHAVIEPVIIATNRQLSVLHPIHKLLHPHFRDTMNVNAVARQILINAGGVLENTVFPAKYSMEWSSVMYKDSWVFPEQALPKDLIKRGMAVEDSSASHGVRLLIEDYPYAADGLEIWSAIKTWVEEYCSFYFKTDEMVQKDSELQSWWKELREEGHGDKKDEPWWPKMQTVEELIESCTIIIWTASAYHAAINFGQYPYGGYPANRPSISRRFMPKEGTPEYEQLKNNPEKAFLETVTPQLQTLLGMASIEILSRHSADEIYLGERDSQEWTTDTPVLQAFENFRNKLKAVEERVTKMNKDDKLKNRTGPAKMPYTLLYPTSEPGLTGKGIPNSVSI</sequence>
<dbReference type="Gene3D" id="2.60.60.20">
    <property type="entry name" value="PLAT/LH2 domain"/>
    <property type="match status" value="1"/>
</dbReference>
<evidence type="ECO:0000256" key="14">
    <source>
        <dbReference type="PROSITE-ProRule" id="PRU00152"/>
    </source>
</evidence>
<keyword evidence="11 15" id="KW-0408">Iron</keyword>
<dbReference type="EC" id="1.13.11.-" evidence="16"/>
<evidence type="ECO:0000256" key="3">
    <source>
        <dbReference type="ARBA" id="ARBA00009419"/>
    </source>
</evidence>
<dbReference type="PRINTS" id="PR00468">
    <property type="entry name" value="PLTLPOXGNASE"/>
</dbReference>
<dbReference type="InterPro" id="IPR013819">
    <property type="entry name" value="LipOase_C"/>
</dbReference>
<dbReference type="GO" id="GO:0005737">
    <property type="term" value="C:cytoplasm"/>
    <property type="evidence" value="ECO:0007669"/>
    <property type="project" value="UniProtKB-SubCell"/>
</dbReference>
<dbReference type="PROSITE" id="PS50095">
    <property type="entry name" value="PLAT"/>
    <property type="match status" value="1"/>
</dbReference>
<dbReference type="GO" id="GO:0006633">
    <property type="term" value="P:fatty acid biosynthetic process"/>
    <property type="evidence" value="ECO:0007669"/>
    <property type="project" value="UniProtKB-KW"/>
</dbReference>
<evidence type="ECO:0000256" key="16">
    <source>
        <dbReference type="RuleBase" id="RU003975"/>
    </source>
</evidence>
<evidence type="ECO:0000256" key="6">
    <source>
        <dbReference type="ARBA" id="ARBA00022723"/>
    </source>
</evidence>
<dbReference type="Proteomes" id="UP000238479">
    <property type="component" value="Chromosome 3"/>
</dbReference>
<dbReference type="GO" id="GO:0016702">
    <property type="term" value="F:oxidoreductase activity, acting on single donors with incorporation of molecular oxygen, incorporation of two atoms of oxygen"/>
    <property type="evidence" value="ECO:0007669"/>
    <property type="project" value="InterPro"/>
</dbReference>
<dbReference type="GO" id="GO:0005506">
    <property type="term" value="F:iron ion binding"/>
    <property type="evidence" value="ECO:0007669"/>
    <property type="project" value="UniProtKB-ARBA"/>
</dbReference>
<keyword evidence="13 16" id="KW-0275">Fatty acid biosynthesis</keyword>
<evidence type="ECO:0000259" key="19">
    <source>
        <dbReference type="PROSITE" id="PS51393"/>
    </source>
</evidence>
<keyword evidence="21" id="KW-1185">Reference proteome</keyword>
<dbReference type="PANTHER" id="PTHR11771">
    <property type="entry name" value="LIPOXYGENASE"/>
    <property type="match status" value="1"/>
</dbReference>
<evidence type="ECO:0000256" key="17">
    <source>
        <dbReference type="SAM" id="MobiDB-lite"/>
    </source>
</evidence>
<keyword evidence="5 16" id="KW-0444">Lipid biosynthesis</keyword>
<keyword evidence="10 15" id="KW-0560">Oxidoreductase</keyword>
<dbReference type="InterPro" id="IPR000907">
    <property type="entry name" value="LipOase"/>
</dbReference>
<dbReference type="PROSITE" id="PS51393">
    <property type="entry name" value="LIPOXYGENASE_3"/>
    <property type="match status" value="1"/>
</dbReference>
<keyword evidence="8" id="KW-0276">Fatty acid metabolism</keyword>
<dbReference type="Pfam" id="PF01477">
    <property type="entry name" value="PLAT"/>
    <property type="match status" value="1"/>
</dbReference>
<evidence type="ECO:0000256" key="8">
    <source>
        <dbReference type="ARBA" id="ARBA00022832"/>
    </source>
</evidence>
<dbReference type="EMBL" id="PDCK01000041">
    <property type="protein sequence ID" value="PRQ42209.1"/>
    <property type="molecule type" value="Genomic_DNA"/>
</dbReference>
<evidence type="ECO:0000256" key="4">
    <source>
        <dbReference type="ARBA" id="ARBA00022490"/>
    </source>
</evidence>
<dbReference type="PRINTS" id="PR00087">
    <property type="entry name" value="LIPOXYGENASE"/>
</dbReference>
<dbReference type="UniPathway" id="UPA00382"/>
<dbReference type="FunFam" id="4.10.375.10:FF:000001">
    <property type="entry name" value="Lipoxygenase"/>
    <property type="match status" value="1"/>
</dbReference>
<dbReference type="Gene3D" id="4.10.372.10">
    <property type="entry name" value="Lipoxygenase-1, Domain 3"/>
    <property type="match status" value="1"/>
</dbReference>
<dbReference type="InterPro" id="IPR042057">
    <property type="entry name" value="Lipoxy_PLAT/LH2"/>
</dbReference>
<dbReference type="OrthoDB" id="407298at2759"/>
<evidence type="ECO:0000256" key="12">
    <source>
        <dbReference type="ARBA" id="ARBA00023098"/>
    </source>
</evidence>
<dbReference type="FunFam" id="3.10.450.60:FF:000002">
    <property type="entry name" value="Lipoxygenase"/>
    <property type="match status" value="1"/>
</dbReference>
<dbReference type="InterPro" id="IPR036226">
    <property type="entry name" value="LipOase_C_sf"/>
</dbReference>
<dbReference type="InterPro" id="IPR020833">
    <property type="entry name" value="LipOase_Fe_BS"/>
</dbReference>
<name>A0A2P6R730_ROSCH</name>
<dbReference type="Gene3D" id="1.20.245.10">
    <property type="entry name" value="Lipoxygenase-1, Domain 5"/>
    <property type="match status" value="1"/>
</dbReference>
<keyword evidence="7 16" id="KW-0925">Oxylipin biosynthesis</keyword>
<dbReference type="FunFam" id="1.20.245.10:FF:000002">
    <property type="entry name" value="Lipoxygenase"/>
    <property type="match status" value="1"/>
</dbReference>
<comment type="cofactor">
    <cofactor evidence="1 15">
        <name>Fe cation</name>
        <dbReference type="ChEBI" id="CHEBI:24875"/>
    </cofactor>
</comment>
<evidence type="ECO:0000256" key="10">
    <source>
        <dbReference type="ARBA" id="ARBA00023002"/>
    </source>
</evidence>
<evidence type="ECO:0000256" key="2">
    <source>
        <dbReference type="ARBA" id="ARBA00004496"/>
    </source>
</evidence>
<dbReference type="SUPFAM" id="SSF49723">
    <property type="entry name" value="Lipase/lipooxygenase domain (PLAT/LH2 domain)"/>
    <property type="match status" value="1"/>
</dbReference>
<dbReference type="Gene3D" id="4.10.375.10">
    <property type="entry name" value="Lipoxygenase-1, Domain 2"/>
    <property type="match status" value="1"/>
</dbReference>
<keyword evidence="9 15" id="KW-0223">Dioxygenase</keyword>
<keyword evidence="4" id="KW-0963">Cytoplasm</keyword>
<dbReference type="OMA" id="WTADNDI"/>